<dbReference type="Pfam" id="PF00296">
    <property type="entry name" value="Bac_luciferase"/>
    <property type="match status" value="1"/>
</dbReference>
<sequence length="290" mass="31167">MPENHPLLHWYLPARRPADIDSLAPTALAAERAGFDSLSTPAGGPDPWALASGLCRRTERIGFLVALPTGSAGPTVIAQQADAFRRFAGGRLRLDIGAHGAGLTHDQRYGRTDEVMAVVRDLLDGRRIDFQGEHVQVEGTRLSDPAVEHPVPLYFGGESPAADGIAARRADVRLVRSAPPAVVAERVARSRDRNPRLRYGLRLRLVGRAEASEAWDAADRIPDDGRSGPAGDAVVGTYDEVARRLFDYRQLGIDEFVLYGCTGPGEPARVAGEILPRLRALMDAAAVCGA</sequence>
<evidence type="ECO:0000256" key="2">
    <source>
        <dbReference type="ARBA" id="ARBA00022643"/>
    </source>
</evidence>
<dbReference type="InterPro" id="IPR011251">
    <property type="entry name" value="Luciferase-like_dom"/>
</dbReference>
<organism evidence="6">
    <name type="scientific">Streptomyces sp. NBC_00119</name>
    <dbReference type="NCBI Taxonomy" id="2975659"/>
    <lineage>
        <taxon>Bacteria</taxon>
        <taxon>Bacillati</taxon>
        <taxon>Actinomycetota</taxon>
        <taxon>Actinomycetes</taxon>
        <taxon>Kitasatosporales</taxon>
        <taxon>Streptomycetaceae</taxon>
        <taxon>Streptomyces</taxon>
    </lineage>
</organism>
<dbReference type="InterPro" id="IPR036661">
    <property type="entry name" value="Luciferase-like_sf"/>
</dbReference>
<evidence type="ECO:0000259" key="5">
    <source>
        <dbReference type="Pfam" id="PF00296"/>
    </source>
</evidence>
<keyword evidence="3" id="KW-0560">Oxidoreductase</keyword>
<protein>
    <submittedName>
        <fullName evidence="6">LLM class flavin-dependent oxidoreductase</fullName>
    </submittedName>
</protein>
<dbReference type="PANTHER" id="PTHR42847">
    <property type="entry name" value="ALKANESULFONATE MONOOXYGENASE"/>
    <property type="match status" value="1"/>
</dbReference>
<proteinExistence type="predicted"/>
<dbReference type="GO" id="GO:0046306">
    <property type="term" value="P:alkanesulfonate catabolic process"/>
    <property type="evidence" value="ECO:0007669"/>
    <property type="project" value="TreeGrafter"/>
</dbReference>
<accession>A0AAU1UBP3</accession>
<dbReference type="Gene3D" id="3.20.20.30">
    <property type="entry name" value="Luciferase-like domain"/>
    <property type="match status" value="1"/>
</dbReference>
<reference evidence="6" key="1">
    <citation type="submission" date="2022-10" db="EMBL/GenBank/DDBJ databases">
        <title>The complete genomes of actinobacterial strains from the NBC collection.</title>
        <authorList>
            <person name="Joergensen T.S."/>
            <person name="Alvarez Arevalo M."/>
            <person name="Sterndorff E.B."/>
            <person name="Faurdal D."/>
            <person name="Vuksanovic O."/>
            <person name="Mourched A.-S."/>
            <person name="Charusanti P."/>
            <person name="Shaw S."/>
            <person name="Blin K."/>
            <person name="Weber T."/>
        </authorList>
    </citation>
    <scope>NUCLEOTIDE SEQUENCE</scope>
    <source>
        <strain evidence="6">NBC_00119</strain>
    </source>
</reference>
<keyword evidence="1" id="KW-0285">Flavoprotein</keyword>
<dbReference type="EMBL" id="CP108195">
    <property type="protein sequence ID" value="WTS15317.1"/>
    <property type="molecule type" value="Genomic_DNA"/>
</dbReference>
<evidence type="ECO:0000256" key="4">
    <source>
        <dbReference type="ARBA" id="ARBA00023033"/>
    </source>
</evidence>
<name>A0AAU1UBP3_9ACTN</name>
<dbReference type="AlphaFoldDB" id="A0AAU1UBP3"/>
<dbReference type="SUPFAM" id="SSF51679">
    <property type="entry name" value="Bacterial luciferase-like"/>
    <property type="match status" value="1"/>
</dbReference>
<dbReference type="PANTHER" id="PTHR42847:SF4">
    <property type="entry name" value="ALKANESULFONATE MONOOXYGENASE-RELATED"/>
    <property type="match status" value="1"/>
</dbReference>
<evidence type="ECO:0000313" key="6">
    <source>
        <dbReference type="EMBL" id="WTS15317.1"/>
    </source>
</evidence>
<feature type="domain" description="Luciferase-like" evidence="5">
    <location>
        <begin position="18"/>
        <end position="222"/>
    </location>
</feature>
<gene>
    <name evidence="6" type="ORF">OHU69_32360</name>
</gene>
<keyword evidence="4" id="KW-0503">Monooxygenase</keyword>
<keyword evidence="2" id="KW-0288">FMN</keyword>
<evidence type="ECO:0000256" key="3">
    <source>
        <dbReference type="ARBA" id="ARBA00023002"/>
    </source>
</evidence>
<dbReference type="InterPro" id="IPR050172">
    <property type="entry name" value="SsuD_RutA_monooxygenase"/>
</dbReference>
<dbReference type="GO" id="GO:0008726">
    <property type="term" value="F:alkanesulfonate monooxygenase activity"/>
    <property type="evidence" value="ECO:0007669"/>
    <property type="project" value="TreeGrafter"/>
</dbReference>
<evidence type="ECO:0000256" key="1">
    <source>
        <dbReference type="ARBA" id="ARBA00022630"/>
    </source>
</evidence>